<dbReference type="InterPro" id="IPR041546">
    <property type="entry name" value="ClpA/ClpB_AAA_lid"/>
</dbReference>
<dbReference type="PROSITE" id="PS00870">
    <property type="entry name" value="CLPAB_1"/>
    <property type="match status" value="1"/>
</dbReference>
<evidence type="ECO:0000256" key="4">
    <source>
        <dbReference type="ARBA" id="ARBA00023186"/>
    </source>
</evidence>
<name>A0A419DAC7_9BACT</name>
<evidence type="ECO:0000259" key="7">
    <source>
        <dbReference type="PROSITE" id="PS51903"/>
    </source>
</evidence>
<sequence length="844" mass="94546">MQEFNLFARFTSNAKQCLVNAQEIAKNKNSDIDTDDILVGIYMVSDSVGSKLLKGVGFSDSMAKFPADSGFQLESDSKQSIVTLTETAKNALEVAMGLGKTYQSNYIGTEHILRALLMDKKSKAYLMLKGENVHIISLTTELDRFLQRGSEENMGIYGEDYSDENPMIMKRDYTARQGTGDEKMFEAYSIDFTQKAQEGKFDPIVGRDKEIARVISILNRRTKNNPVLIGEPGVGKTALVEGLAQRIVDDKVPEQLSGKKILMLDMASVIAGTKYRGEFEDRLKKIVDALKKDKSIILFIDELHTIVGAGAAEGAIDAANILKPTLSRGEIQIIGATTFDDYRKHIEKDAALERRFQPVTLAEPTPEETLAILKGIRPKYEEYHKVKITDESLEAAVKMSKRYISDRFLPDKAIDLIDEAASLLKIKSGQSPAKSLKSLEKELKKVIAKKEDAVIGAKYIIAAEYKQKEELLEAKIRNIKKATKSYHEPEITAENIAEVISITTGVPITRLVKKESESLLKMEQDLKKRIIGQEEAIKEVARAIRRSRTGISNEKRPIGAFIFLGPTGVGKTELAKALAAEMFSSEDMLIKLDMSEFMEKHNVARLVGAPAGYVGYDEGGQLTEIVRRKPYSVILLDEIEKAHPDVFNMFLQILEDGYLTDAKGLKVDFRNTVIIMTSNVGAERMFKTAKLGFAADTETEEKELDTLHKKISEEVMETVKTKFRPEFINRIDKIVVFKALSRLDVKKIVNLQLKELQDRLKEKNITIKVSESAKKFLIEKGYDVENGARPMRRTIENLVESPLAEGMLSGEFKEGDLISIMKMEDSLQFYVLQVKADKGKVKSK</sequence>
<dbReference type="InterPro" id="IPR001270">
    <property type="entry name" value="ClpA/B"/>
</dbReference>
<keyword evidence="1 5" id="KW-0677">Repeat</keyword>
<dbReference type="Proteomes" id="UP000285655">
    <property type="component" value="Unassembled WGS sequence"/>
</dbReference>
<dbReference type="FunFam" id="3.40.50.300:FF:000010">
    <property type="entry name" value="Chaperone clpB 1, putative"/>
    <property type="match status" value="1"/>
</dbReference>
<dbReference type="GO" id="GO:0034605">
    <property type="term" value="P:cellular response to heat"/>
    <property type="evidence" value="ECO:0007669"/>
    <property type="project" value="TreeGrafter"/>
</dbReference>
<keyword evidence="8" id="KW-0378">Hydrolase</keyword>
<dbReference type="GO" id="GO:0008233">
    <property type="term" value="F:peptidase activity"/>
    <property type="evidence" value="ECO:0007669"/>
    <property type="project" value="UniProtKB-KW"/>
</dbReference>
<dbReference type="InterPro" id="IPR036628">
    <property type="entry name" value="Clp_N_dom_sf"/>
</dbReference>
<dbReference type="InterPro" id="IPR003593">
    <property type="entry name" value="AAA+_ATPase"/>
</dbReference>
<dbReference type="SMART" id="SM00382">
    <property type="entry name" value="AAA"/>
    <property type="match status" value="2"/>
</dbReference>
<keyword evidence="3 8" id="KW-0067">ATP-binding</keyword>
<dbReference type="GO" id="GO:0005737">
    <property type="term" value="C:cytoplasm"/>
    <property type="evidence" value="ECO:0007669"/>
    <property type="project" value="TreeGrafter"/>
</dbReference>
<keyword evidence="2" id="KW-0547">Nucleotide-binding</keyword>
<dbReference type="GO" id="GO:0006508">
    <property type="term" value="P:proteolysis"/>
    <property type="evidence" value="ECO:0007669"/>
    <property type="project" value="UniProtKB-KW"/>
</dbReference>
<keyword evidence="4" id="KW-0143">Chaperone</keyword>
<dbReference type="InterPro" id="IPR019489">
    <property type="entry name" value="Clp_ATPase_C"/>
</dbReference>
<dbReference type="SUPFAM" id="SSF52540">
    <property type="entry name" value="P-loop containing nucleoside triphosphate hydrolases"/>
    <property type="match status" value="2"/>
</dbReference>
<reference evidence="8 9" key="1">
    <citation type="journal article" date="2017" name="ISME J.">
        <title>Energy and carbon metabolisms in a deep terrestrial subsurface fluid microbial community.</title>
        <authorList>
            <person name="Momper L."/>
            <person name="Jungbluth S.P."/>
            <person name="Lee M.D."/>
            <person name="Amend J.P."/>
        </authorList>
    </citation>
    <scope>NUCLEOTIDE SEQUENCE [LARGE SCALE GENOMIC DNA]</scope>
    <source>
        <strain evidence="8">SURF_29</strain>
    </source>
</reference>
<dbReference type="InterPro" id="IPR018368">
    <property type="entry name" value="ClpA/B_CS1"/>
</dbReference>
<dbReference type="Gene3D" id="1.10.8.60">
    <property type="match status" value="2"/>
</dbReference>
<dbReference type="PANTHER" id="PTHR11638:SF18">
    <property type="entry name" value="HEAT SHOCK PROTEIN 104"/>
    <property type="match status" value="1"/>
</dbReference>
<comment type="caution">
    <text evidence="8">The sequence shown here is derived from an EMBL/GenBank/DDBJ whole genome shotgun (WGS) entry which is preliminary data.</text>
</comment>
<evidence type="ECO:0000256" key="6">
    <source>
        <dbReference type="SAM" id="Coils"/>
    </source>
</evidence>
<dbReference type="Pfam" id="PF07724">
    <property type="entry name" value="AAA_2"/>
    <property type="match status" value="1"/>
</dbReference>
<dbReference type="Gene3D" id="4.10.860.10">
    <property type="entry name" value="UVR domain"/>
    <property type="match status" value="1"/>
</dbReference>
<dbReference type="AlphaFoldDB" id="A0A419DAC7"/>
<accession>A0A419DAC7</accession>
<feature type="domain" description="Clp R" evidence="7">
    <location>
        <begin position="7"/>
        <end position="150"/>
    </location>
</feature>
<evidence type="ECO:0000256" key="2">
    <source>
        <dbReference type="ARBA" id="ARBA00022741"/>
    </source>
</evidence>
<dbReference type="Pfam" id="PF00004">
    <property type="entry name" value="AAA"/>
    <property type="match status" value="1"/>
</dbReference>
<dbReference type="Gene3D" id="1.10.1780.10">
    <property type="entry name" value="Clp, N-terminal domain"/>
    <property type="match status" value="1"/>
</dbReference>
<organism evidence="8 9">
    <name type="scientific">candidate division WS5 bacterium</name>
    <dbReference type="NCBI Taxonomy" id="2093353"/>
    <lineage>
        <taxon>Bacteria</taxon>
        <taxon>candidate division WS5</taxon>
    </lineage>
</organism>
<dbReference type="Pfam" id="PF02861">
    <property type="entry name" value="Clp_N"/>
    <property type="match status" value="1"/>
</dbReference>
<evidence type="ECO:0000313" key="8">
    <source>
        <dbReference type="EMBL" id="RJO60081.1"/>
    </source>
</evidence>
<dbReference type="CDD" id="cd00009">
    <property type="entry name" value="AAA"/>
    <property type="match status" value="1"/>
</dbReference>
<evidence type="ECO:0000256" key="5">
    <source>
        <dbReference type="PROSITE-ProRule" id="PRU01251"/>
    </source>
</evidence>
<dbReference type="GO" id="GO:0016887">
    <property type="term" value="F:ATP hydrolysis activity"/>
    <property type="evidence" value="ECO:0007669"/>
    <property type="project" value="InterPro"/>
</dbReference>
<gene>
    <name evidence="8" type="ORF">C4544_06995</name>
</gene>
<dbReference type="PANTHER" id="PTHR11638">
    <property type="entry name" value="ATP-DEPENDENT CLP PROTEASE"/>
    <property type="match status" value="1"/>
</dbReference>
<dbReference type="Gene3D" id="3.40.50.300">
    <property type="entry name" value="P-loop containing nucleotide triphosphate hydrolases"/>
    <property type="match status" value="2"/>
</dbReference>
<dbReference type="InterPro" id="IPR003959">
    <property type="entry name" value="ATPase_AAA_core"/>
</dbReference>
<dbReference type="FunFam" id="3.40.50.300:FF:000025">
    <property type="entry name" value="ATP-dependent Clp protease subunit"/>
    <property type="match status" value="1"/>
</dbReference>
<dbReference type="InterPro" id="IPR027417">
    <property type="entry name" value="P-loop_NTPase"/>
</dbReference>
<dbReference type="EMBL" id="QZJW01000055">
    <property type="protein sequence ID" value="RJO60081.1"/>
    <property type="molecule type" value="Genomic_DNA"/>
</dbReference>
<dbReference type="SUPFAM" id="SSF81923">
    <property type="entry name" value="Double Clp-N motif"/>
    <property type="match status" value="1"/>
</dbReference>
<evidence type="ECO:0000256" key="3">
    <source>
        <dbReference type="ARBA" id="ARBA00022840"/>
    </source>
</evidence>
<keyword evidence="6" id="KW-0175">Coiled coil</keyword>
<feature type="coiled-coil region" evidence="6">
    <location>
        <begin position="746"/>
        <end position="773"/>
    </location>
</feature>
<dbReference type="PROSITE" id="PS51903">
    <property type="entry name" value="CLP_R"/>
    <property type="match status" value="1"/>
</dbReference>
<protein>
    <submittedName>
        <fullName evidence="8">ATP-dependent Clp protease ATP-binding subunit</fullName>
    </submittedName>
</protein>
<proteinExistence type="predicted"/>
<evidence type="ECO:0000313" key="9">
    <source>
        <dbReference type="Proteomes" id="UP000285655"/>
    </source>
</evidence>
<dbReference type="Pfam" id="PF17871">
    <property type="entry name" value="AAA_lid_9"/>
    <property type="match status" value="1"/>
</dbReference>
<keyword evidence="8" id="KW-0645">Protease</keyword>
<evidence type="ECO:0000256" key="1">
    <source>
        <dbReference type="ARBA" id="ARBA00022737"/>
    </source>
</evidence>
<dbReference type="PRINTS" id="PR00300">
    <property type="entry name" value="CLPPROTEASEA"/>
</dbReference>
<dbReference type="SMART" id="SM01086">
    <property type="entry name" value="ClpB_D2-small"/>
    <property type="match status" value="1"/>
</dbReference>
<dbReference type="CDD" id="cd19499">
    <property type="entry name" value="RecA-like_ClpB_Hsp104-like"/>
    <property type="match status" value="1"/>
</dbReference>
<dbReference type="InterPro" id="IPR050130">
    <property type="entry name" value="ClpA_ClpB"/>
</dbReference>
<dbReference type="GO" id="GO:0005524">
    <property type="term" value="F:ATP binding"/>
    <property type="evidence" value="ECO:0007669"/>
    <property type="project" value="UniProtKB-KW"/>
</dbReference>
<dbReference type="InterPro" id="IPR004176">
    <property type="entry name" value="Clp_R_N"/>
</dbReference>
<dbReference type="Pfam" id="PF10431">
    <property type="entry name" value="ClpB_D2-small"/>
    <property type="match status" value="1"/>
</dbReference>